<comment type="caution">
    <text evidence="2">The sequence shown here is derived from an EMBL/GenBank/DDBJ whole genome shotgun (WGS) entry which is preliminary data.</text>
</comment>
<organism evidence="2 3">
    <name type="scientific">Corchorus olitorius</name>
    <dbReference type="NCBI Taxonomy" id="93759"/>
    <lineage>
        <taxon>Eukaryota</taxon>
        <taxon>Viridiplantae</taxon>
        <taxon>Streptophyta</taxon>
        <taxon>Embryophyta</taxon>
        <taxon>Tracheophyta</taxon>
        <taxon>Spermatophyta</taxon>
        <taxon>Magnoliopsida</taxon>
        <taxon>eudicotyledons</taxon>
        <taxon>Gunneridae</taxon>
        <taxon>Pentapetalae</taxon>
        <taxon>rosids</taxon>
        <taxon>malvids</taxon>
        <taxon>Malvales</taxon>
        <taxon>Malvaceae</taxon>
        <taxon>Grewioideae</taxon>
        <taxon>Apeibeae</taxon>
        <taxon>Corchorus</taxon>
    </lineage>
</organism>
<reference evidence="3" key="1">
    <citation type="submission" date="2013-09" db="EMBL/GenBank/DDBJ databases">
        <title>Corchorus olitorius genome sequencing.</title>
        <authorList>
            <person name="Alam M."/>
            <person name="Haque M.S."/>
            <person name="Islam M.S."/>
            <person name="Emdad E.M."/>
            <person name="Islam M.M."/>
            <person name="Ahmed B."/>
            <person name="Halim A."/>
            <person name="Hossen Q.M.M."/>
            <person name="Hossain M.Z."/>
            <person name="Ahmed R."/>
            <person name="Khan M.M."/>
            <person name="Islam R."/>
            <person name="Rashid M.M."/>
            <person name="Khan S.A."/>
            <person name="Rahman M.S."/>
            <person name="Alam M."/>
            <person name="Yahiya A.S."/>
            <person name="Khan M.S."/>
            <person name="Azam M.S."/>
            <person name="Haque T."/>
            <person name="Lashkar M.Z.H."/>
            <person name="Akhand A.I."/>
            <person name="Morshed G."/>
            <person name="Roy S."/>
            <person name="Uddin K.S."/>
            <person name="Rabeya T."/>
            <person name="Hossain A.S."/>
            <person name="Chowdhury A."/>
            <person name="Snigdha A.R."/>
            <person name="Mortoza M.S."/>
            <person name="Matin S.A."/>
            <person name="Hoque S.M.E."/>
            <person name="Islam M.K."/>
            <person name="Roy D.K."/>
            <person name="Haider R."/>
            <person name="Moosa M.M."/>
            <person name="Elias S.M."/>
            <person name="Hasan A.M."/>
            <person name="Jahan S."/>
            <person name="Shafiuddin M."/>
            <person name="Mahmood N."/>
            <person name="Shommy N.S."/>
        </authorList>
    </citation>
    <scope>NUCLEOTIDE SEQUENCE [LARGE SCALE GENOMIC DNA]</scope>
    <source>
        <strain evidence="3">cv. O-4</strain>
    </source>
</reference>
<sequence length="59" mass="6928">MNENRASRDKDKGEQEEETDERGSEEDPSEIARLPNRPCSFIQIRGIQKLRLHSSFCHR</sequence>
<gene>
    <name evidence="2" type="ORF">COLO4_12792</name>
</gene>
<evidence type="ECO:0000256" key="1">
    <source>
        <dbReference type="SAM" id="MobiDB-lite"/>
    </source>
</evidence>
<accession>A0A1R3JZJ8</accession>
<feature type="region of interest" description="Disordered" evidence="1">
    <location>
        <begin position="1"/>
        <end position="37"/>
    </location>
</feature>
<dbReference type="EMBL" id="AWUE01014963">
    <property type="protein sequence ID" value="OMP00273.1"/>
    <property type="molecule type" value="Genomic_DNA"/>
</dbReference>
<evidence type="ECO:0000313" key="3">
    <source>
        <dbReference type="Proteomes" id="UP000187203"/>
    </source>
</evidence>
<feature type="compositionally biased region" description="Basic and acidic residues" evidence="1">
    <location>
        <begin position="1"/>
        <end position="13"/>
    </location>
</feature>
<evidence type="ECO:0000313" key="2">
    <source>
        <dbReference type="EMBL" id="OMP00273.1"/>
    </source>
</evidence>
<keyword evidence="3" id="KW-1185">Reference proteome</keyword>
<dbReference type="Proteomes" id="UP000187203">
    <property type="component" value="Unassembled WGS sequence"/>
</dbReference>
<name>A0A1R3JZJ8_9ROSI</name>
<feature type="compositionally biased region" description="Acidic residues" evidence="1">
    <location>
        <begin position="14"/>
        <end position="29"/>
    </location>
</feature>
<protein>
    <submittedName>
        <fullName evidence="2">Uncharacterized protein</fullName>
    </submittedName>
</protein>
<proteinExistence type="predicted"/>
<dbReference type="AlphaFoldDB" id="A0A1R3JZJ8"/>